<proteinExistence type="predicted"/>
<evidence type="ECO:0000313" key="2">
    <source>
        <dbReference type="Proteomes" id="UP000515121"/>
    </source>
</evidence>
<organism evidence="2 3">
    <name type="scientific">Durio zibethinus</name>
    <name type="common">Durian</name>
    <dbReference type="NCBI Taxonomy" id="66656"/>
    <lineage>
        <taxon>Eukaryota</taxon>
        <taxon>Viridiplantae</taxon>
        <taxon>Streptophyta</taxon>
        <taxon>Embryophyta</taxon>
        <taxon>Tracheophyta</taxon>
        <taxon>Spermatophyta</taxon>
        <taxon>Magnoliopsida</taxon>
        <taxon>eudicotyledons</taxon>
        <taxon>Gunneridae</taxon>
        <taxon>Pentapetalae</taxon>
        <taxon>rosids</taxon>
        <taxon>malvids</taxon>
        <taxon>Malvales</taxon>
        <taxon>Malvaceae</taxon>
        <taxon>Helicteroideae</taxon>
        <taxon>Durio</taxon>
    </lineage>
</organism>
<dbReference type="Proteomes" id="UP000515121">
    <property type="component" value="Unplaced"/>
</dbReference>
<dbReference type="Pfam" id="PF12708">
    <property type="entry name" value="Pect-lyase_RHGA_epim"/>
    <property type="match status" value="1"/>
</dbReference>
<dbReference type="InterPro" id="IPR024535">
    <property type="entry name" value="RHGA/B-epi-like_pectate_lyase"/>
</dbReference>
<accession>A0A6P6ABN4</accession>
<feature type="domain" description="Rhamnogalacturonase A/B/Epimerase-like pectate lyase" evidence="1">
    <location>
        <begin position="117"/>
        <end position="356"/>
    </location>
</feature>
<dbReference type="AlphaFoldDB" id="A0A6P6ABN4"/>
<dbReference type="InterPro" id="IPR039279">
    <property type="entry name" value="QRT3-like"/>
</dbReference>
<dbReference type="InterPro" id="IPR006626">
    <property type="entry name" value="PbH1"/>
</dbReference>
<sequence>MFLLVLDFVILSISRNRLSQNGEKSERKEMRRTMARNALQPLSMILGLATLLIIHVSGGDSCEGQFSAARYHEQMRQLQAIKASLIGRESVPGSTISASPSSAPPLQGASGLRVYRVTKYGADPTGKSDSTEELNKAIEDAFQGPSEGLLMEGISNLGGPQINLEGGNYLISKPLKLPAAGAGNLMILGGTLRASDNFPVDGYLIDLSASSASGQAGKIGSSLNSQLASSSSSSYNYEYITLKDLMLDSNYRGGGISVVNSLRISIDNCYIAHFTTNGILVQGGHETYIRNSFLGQHITAGGDGGERNFNGTAINLMGNDNAVTDVVIFSAAIGIMASGQANTFSGVHCYNKATGFGGTGIYLKLPGLTQTRIVNSYMDYTGIVAEDPVQLHISSSFFLGDAFVLLKSINGIANGINIVDNMFSGSNKGVEIVQLDQSNGAFKEIDQVVVDRNNVKGMKIKATVARGAVQGNGSSWTVDFNPVLLFPNLIKHVQYSLSTSSGSSFPSHALRNVSDNRVVIESDMAVPANVFVTVDQA</sequence>
<dbReference type="GO" id="GO:0004650">
    <property type="term" value="F:polygalacturonase activity"/>
    <property type="evidence" value="ECO:0007669"/>
    <property type="project" value="InterPro"/>
</dbReference>
<dbReference type="PANTHER" id="PTHR33928">
    <property type="entry name" value="POLYGALACTURONASE QRT3"/>
    <property type="match status" value="1"/>
</dbReference>
<evidence type="ECO:0000313" key="3">
    <source>
        <dbReference type="RefSeq" id="XP_022762191.1"/>
    </source>
</evidence>
<dbReference type="RefSeq" id="XP_022762191.1">
    <property type="nucleotide sequence ID" value="XM_022906456.1"/>
</dbReference>
<dbReference type="SMART" id="SM00710">
    <property type="entry name" value="PbH1"/>
    <property type="match status" value="3"/>
</dbReference>
<gene>
    <name evidence="3" type="primary">LOC111308151</name>
</gene>
<reference evidence="3" key="1">
    <citation type="submission" date="2025-08" db="UniProtKB">
        <authorList>
            <consortium name="RefSeq"/>
        </authorList>
    </citation>
    <scope>IDENTIFICATION</scope>
    <source>
        <tissue evidence="3">Fruit stalk</tissue>
    </source>
</reference>
<keyword evidence="2" id="KW-1185">Reference proteome</keyword>
<dbReference type="FunFam" id="2.160.20.10:FF:000046">
    <property type="entry name" value="Polygalacturonase QRT3"/>
    <property type="match status" value="1"/>
</dbReference>
<protein>
    <submittedName>
        <fullName evidence="3">Polygalacturonase QRT3-like</fullName>
    </submittedName>
</protein>
<dbReference type="KEGG" id="dzi:111308151"/>
<dbReference type="OrthoDB" id="1046782at2759"/>
<evidence type="ECO:0000259" key="1">
    <source>
        <dbReference type="Pfam" id="PF12708"/>
    </source>
</evidence>
<name>A0A6P6ABN4_DURZI</name>
<dbReference type="PANTHER" id="PTHR33928:SF7">
    <property type="entry name" value="POLYGALACTURONASE QRT3"/>
    <property type="match status" value="1"/>
</dbReference>
<dbReference type="InterPro" id="IPR011050">
    <property type="entry name" value="Pectin_lyase_fold/virulence"/>
</dbReference>
<dbReference type="InterPro" id="IPR012334">
    <property type="entry name" value="Pectin_lyas_fold"/>
</dbReference>
<dbReference type="Gene3D" id="2.160.20.10">
    <property type="entry name" value="Single-stranded right-handed beta-helix, Pectin lyase-like"/>
    <property type="match status" value="1"/>
</dbReference>
<dbReference type="SUPFAM" id="SSF51126">
    <property type="entry name" value="Pectin lyase-like"/>
    <property type="match status" value="1"/>
</dbReference>
<dbReference type="GeneID" id="111308151"/>